<dbReference type="Pfam" id="PF13649">
    <property type="entry name" value="Methyltransf_25"/>
    <property type="match status" value="1"/>
</dbReference>
<dbReference type="KEGG" id="sand:H3309_14350"/>
<proteinExistence type="predicted"/>
<dbReference type="InterPro" id="IPR029063">
    <property type="entry name" value="SAM-dependent_MTases_sf"/>
</dbReference>
<name>A0A7G5IGK8_9SPHN</name>
<keyword evidence="2" id="KW-0489">Methyltransferase</keyword>
<organism evidence="2 3">
    <name type="scientific">Sandaracinobacteroides saxicola</name>
    <dbReference type="NCBI Taxonomy" id="2759707"/>
    <lineage>
        <taxon>Bacteria</taxon>
        <taxon>Pseudomonadati</taxon>
        <taxon>Pseudomonadota</taxon>
        <taxon>Alphaproteobacteria</taxon>
        <taxon>Sphingomonadales</taxon>
        <taxon>Sphingosinicellaceae</taxon>
        <taxon>Sandaracinobacteroides</taxon>
    </lineage>
</organism>
<dbReference type="GO" id="GO:0008168">
    <property type="term" value="F:methyltransferase activity"/>
    <property type="evidence" value="ECO:0007669"/>
    <property type="project" value="UniProtKB-KW"/>
</dbReference>
<keyword evidence="2" id="KW-0808">Transferase</keyword>
<dbReference type="PANTHER" id="PTHR43591">
    <property type="entry name" value="METHYLTRANSFERASE"/>
    <property type="match status" value="1"/>
</dbReference>
<dbReference type="PANTHER" id="PTHR43591:SF24">
    <property type="entry name" value="2-METHOXY-6-POLYPRENYL-1,4-BENZOQUINOL METHYLASE, MITOCHONDRIAL"/>
    <property type="match status" value="1"/>
</dbReference>
<dbReference type="Gene3D" id="3.40.50.150">
    <property type="entry name" value="Vaccinia Virus protein VP39"/>
    <property type="match status" value="1"/>
</dbReference>
<evidence type="ECO:0000313" key="2">
    <source>
        <dbReference type="EMBL" id="QMW22500.1"/>
    </source>
</evidence>
<dbReference type="Proteomes" id="UP000515292">
    <property type="component" value="Chromosome"/>
</dbReference>
<dbReference type="RefSeq" id="WP_182295448.1">
    <property type="nucleotide sequence ID" value="NZ_CP059851.1"/>
</dbReference>
<dbReference type="GO" id="GO:0032259">
    <property type="term" value="P:methylation"/>
    <property type="evidence" value="ECO:0007669"/>
    <property type="project" value="UniProtKB-KW"/>
</dbReference>
<reference evidence="2 3" key="1">
    <citation type="submission" date="2020-07" db="EMBL/GenBank/DDBJ databases">
        <title>Complete genome sequence for Sandaracinobacter sp. M6.</title>
        <authorList>
            <person name="Tang Y."/>
            <person name="Liu Q."/>
            <person name="Guo Z."/>
            <person name="Lei P."/>
            <person name="Huang B."/>
        </authorList>
    </citation>
    <scope>NUCLEOTIDE SEQUENCE [LARGE SCALE GENOMIC DNA]</scope>
    <source>
        <strain evidence="2 3">M6</strain>
    </source>
</reference>
<feature type="domain" description="Methyltransferase" evidence="1">
    <location>
        <begin position="206"/>
        <end position="304"/>
    </location>
</feature>
<dbReference type="AlphaFoldDB" id="A0A7G5IGK8"/>
<evidence type="ECO:0000313" key="3">
    <source>
        <dbReference type="Proteomes" id="UP000515292"/>
    </source>
</evidence>
<sequence>MSKRDDIPPAYHNVAQHGVFPVASHDERARFNFLANLNKHVAMALGPGNAKAYERRVLPAFRAEHGREPKDRFEIRHAMNADPYHRFWSALKRNNMEMRQQNGRSMVIRQLGELNARARQWNEGRDTLELDPGVAVPRYQAAVDIHCMPGSYHGEVVPGDVSAGANYDCGIFVTTGGGLGALSDGGGQALVKWIARERPGWVPKRILDIGTTIGHNAVPLAVAFPDSEVIAIDTAAPSLRYGHARAQSMGVRNIRFVQANAEELGRFPDGHFDWVQTTMFLHETSGKALPRIIDESYRLLSDGGLMFHLEQPAYTDDMPLFEQFMRDWDAFNNNEPFWSAMHALDLPAVFRRAGFADADLFEAKVRAVVDTSVFPSHREEEVEDFGRAAVWHAYGAWKNSASLRMAAE</sequence>
<gene>
    <name evidence="2" type="ORF">H3309_14350</name>
</gene>
<accession>A0A7G5IGK8</accession>
<dbReference type="CDD" id="cd02440">
    <property type="entry name" value="AdoMet_MTases"/>
    <property type="match status" value="1"/>
</dbReference>
<dbReference type="SUPFAM" id="SSF53335">
    <property type="entry name" value="S-adenosyl-L-methionine-dependent methyltransferases"/>
    <property type="match status" value="1"/>
</dbReference>
<keyword evidence="3" id="KW-1185">Reference proteome</keyword>
<protein>
    <submittedName>
        <fullName evidence="2">Class I SAM-dependent methyltransferase</fullName>
    </submittedName>
</protein>
<dbReference type="InterPro" id="IPR041698">
    <property type="entry name" value="Methyltransf_25"/>
</dbReference>
<dbReference type="EMBL" id="CP059851">
    <property type="protein sequence ID" value="QMW22500.1"/>
    <property type="molecule type" value="Genomic_DNA"/>
</dbReference>
<evidence type="ECO:0000259" key="1">
    <source>
        <dbReference type="Pfam" id="PF13649"/>
    </source>
</evidence>